<comment type="caution">
    <text evidence="1">The sequence shown here is derived from an EMBL/GenBank/DDBJ whole genome shotgun (WGS) entry which is preliminary data.</text>
</comment>
<name>A0A9D4KDG0_DREPO</name>
<dbReference type="AlphaFoldDB" id="A0A9D4KDG0"/>
<dbReference type="EMBL" id="JAIWYP010000004">
    <property type="protein sequence ID" value="KAH3837206.1"/>
    <property type="molecule type" value="Genomic_DNA"/>
</dbReference>
<gene>
    <name evidence="1" type="ORF">DPMN_110586</name>
</gene>
<organism evidence="1 2">
    <name type="scientific">Dreissena polymorpha</name>
    <name type="common">Zebra mussel</name>
    <name type="synonym">Mytilus polymorpha</name>
    <dbReference type="NCBI Taxonomy" id="45954"/>
    <lineage>
        <taxon>Eukaryota</taxon>
        <taxon>Metazoa</taxon>
        <taxon>Spiralia</taxon>
        <taxon>Lophotrochozoa</taxon>
        <taxon>Mollusca</taxon>
        <taxon>Bivalvia</taxon>
        <taxon>Autobranchia</taxon>
        <taxon>Heteroconchia</taxon>
        <taxon>Euheterodonta</taxon>
        <taxon>Imparidentia</taxon>
        <taxon>Neoheterodontei</taxon>
        <taxon>Myida</taxon>
        <taxon>Dreissenoidea</taxon>
        <taxon>Dreissenidae</taxon>
        <taxon>Dreissena</taxon>
    </lineage>
</organism>
<reference evidence="1" key="2">
    <citation type="submission" date="2020-11" db="EMBL/GenBank/DDBJ databases">
        <authorList>
            <person name="McCartney M.A."/>
            <person name="Auch B."/>
            <person name="Kono T."/>
            <person name="Mallez S."/>
            <person name="Becker A."/>
            <person name="Gohl D.M."/>
            <person name="Silverstein K.A.T."/>
            <person name="Koren S."/>
            <person name="Bechman K.B."/>
            <person name="Herman A."/>
            <person name="Abrahante J.E."/>
            <person name="Garbe J."/>
        </authorList>
    </citation>
    <scope>NUCLEOTIDE SEQUENCE</scope>
    <source>
        <strain evidence="1">Duluth1</strain>
        <tissue evidence="1">Whole animal</tissue>
    </source>
</reference>
<evidence type="ECO:0000313" key="2">
    <source>
        <dbReference type="Proteomes" id="UP000828390"/>
    </source>
</evidence>
<proteinExistence type="predicted"/>
<protein>
    <submittedName>
        <fullName evidence="1">Uncharacterized protein</fullName>
    </submittedName>
</protein>
<dbReference type="Proteomes" id="UP000828390">
    <property type="component" value="Unassembled WGS sequence"/>
</dbReference>
<evidence type="ECO:0000313" key="1">
    <source>
        <dbReference type="EMBL" id="KAH3837206.1"/>
    </source>
</evidence>
<reference evidence="1" key="1">
    <citation type="journal article" date="2019" name="bioRxiv">
        <title>The Genome of the Zebra Mussel, Dreissena polymorpha: A Resource for Invasive Species Research.</title>
        <authorList>
            <person name="McCartney M.A."/>
            <person name="Auch B."/>
            <person name="Kono T."/>
            <person name="Mallez S."/>
            <person name="Zhang Y."/>
            <person name="Obille A."/>
            <person name="Becker A."/>
            <person name="Abrahante J.E."/>
            <person name="Garbe J."/>
            <person name="Badalamenti J.P."/>
            <person name="Herman A."/>
            <person name="Mangelson H."/>
            <person name="Liachko I."/>
            <person name="Sullivan S."/>
            <person name="Sone E.D."/>
            <person name="Koren S."/>
            <person name="Silverstein K.A.T."/>
            <person name="Beckman K.B."/>
            <person name="Gohl D.M."/>
        </authorList>
    </citation>
    <scope>NUCLEOTIDE SEQUENCE</scope>
    <source>
        <strain evidence="1">Duluth1</strain>
        <tissue evidence="1">Whole animal</tissue>
    </source>
</reference>
<accession>A0A9D4KDG0</accession>
<keyword evidence="2" id="KW-1185">Reference proteome</keyword>
<sequence length="68" mass="8046">MYTAEIVEDLQRALRYSRHERDRRTGVTFKKDFLAPSADKTRDPLKFVIADPIVQLDLMCLVTCRRLY</sequence>